<keyword evidence="1" id="KW-0812">Transmembrane</keyword>
<protein>
    <submittedName>
        <fullName evidence="2">Uncharacterized protein</fullName>
    </submittedName>
</protein>
<evidence type="ECO:0000313" key="3">
    <source>
        <dbReference type="Proteomes" id="UP000016361"/>
    </source>
</evidence>
<name>S4PPJ5_9LACO</name>
<reference evidence="3" key="1">
    <citation type="journal article" date="2013" name="Genome Announc.">
        <title>Draft Genome Sequence of D-Branched-Chain Amino Acid Producer Lactobacillus otakiensis JCM 15040T, Isolated from a Traditional Japanese Pickle.</title>
        <authorList>
            <person name="Doi K."/>
            <person name="Mori K."/>
            <person name="Mutaguchi Y."/>
            <person name="Tashiro K."/>
            <person name="Fujino Y."/>
            <person name="Ohmori T."/>
            <person name="Kuhara S."/>
            <person name="Ohshima T."/>
        </authorList>
    </citation>
    <scope>NUCLEOTIDE SEQUENCE [LARGE SCALE GENOMIC DNA]</scope>
    <source>
        <strain evidence="3">JCM 15040</strain>
    </source>
</reference>
<dbReference type="EMBL" id="BASH01000002">
    <property type="protein sequence ID" value="GAD16500.1"/>
    <property type="molecule type" value="Genomic_DNA"/>
</dbReference>
<keyword evidence="1" id="KW-1133">Transmembrane helix</keyword>
<dbReference type="Proteomes" id="UP000016361">
    <property type="component" value="Unassembled WGS sequence"/>
</dbReference>
<keyword evidence="3" id="KW-1185">Reference proteome</keyword>
<feature type="transmembrane region" description="Helical" evidence="1">
    <location>
        <begin position="21"/>
        <end position="40"/>
    </location>
</feature>
<proteinExistence type="predicted"/>
<keyword evidence="1" id="KW-0472">Membrane</keyword>
<organism evidence="2 3">
    <name type="scientific">Lentilactobacillus otakiensis DSM 19908 = JCM 15040</name>
    <dbReference type="NCBI Taxonomy" id="1423780"/>
    <lineage>
        <taxon>Bacteria</taxon>
        <taxon>Bacillati</taxon>
        <taxon>Bacillota</taxon>
        <taxon>Bacilli</taxon>
        <taxon>Lactobacillales</taxon>
        <taxon>Lactobacillaceae</taxon>
        <taxon>Lentilactobacillus</taxon>
    </lineage>
</organism>
<evidence type="ECO:0000313" key="2">
    <source>
        <dbReference type="EMBL" id="GAD16500.1"/>
    </source>
</evidence>
<comment type="caution">
    <text evidence="2">The sequence shown here is derived from an EMBL/GenBank/DDBJ whole genome shotgun (WGS) entry which is preliminary data.</text>
</comment>
<dbReference type="AlphaFoldDB" id="S4PPJ5"/>
<sequence>MKIVGKFLEMADEGRLCASSVWFNVTEVGAIILLAGSFGLQNTLRGHPGLVTLYFWS</sequence>
<evidence type="ECO:0000256" key="1">
    <source>
        <dbReference type="SAM" id="Phobius"/>
    </source>
</evidence>
<accession>S4PPJ5</accession>
<gene>
    <name evidence="2" type="ORF">LOT_1038</name>
</gene>